<keyword evidence="10" id="KW-1185">Reference proteome</keyword>
<dbReference type="PROSITE" id="PS50048">
    <property type="entry name" value="ZN2_CY6_FUNGAL_2"/>
    <property type="match status" value="1"/>
</dbReference>
<dbReference type="SUPFAM" id="SSF57701">
    <property type="entry name" value="Zn2/Cys6 DNA-binding domain"/>
    <property type="match status" value="1"/>
</dbReference>
<dbReference type="InterPro" id="IPR050613">
    <property type="entry name" value="Sec_Metabolite_Reg"/>
</dbReference>
<dbReference type="Pfam" id="PF00172">
    <property type="entry name" value="Zn_clus"/>
    <property type="match status" value="1"/>
</dbReference>
<dbReference type="RefSeq" id="XP_016257480.1">
    <property type="nucleotide sequence ID" value="XM_016412172.1"/>
</dbReference>
<evidence type="ECO:0000256" key="7">
    <source>
        <dbReference type="SAM" id="MobiDB-lite"/>
    </source>
</evidence>
<feature type="compositionally biased region" description="Low complexity" evidence="7">
    <location>
        <begin position="533"/>
        <end position="564"/>
    </location>
</feature>
<dbReference type="VEuPathDB" id="FungiDB:PV06_10606"/>
<evidence type="ECO:0000313" key="10">
    <source>
        <dbReference type="Proteomes" id="UP000053342"/>
    </source>
</evidence>
<feature type="region of interest" description="Disordered" evidence="7">
    <location>
        <begin position="152"/>
        <end position="175"/>
    </location>
</feature>
<feature type="compositionally biased region" description="Low complexity" evidence="7">
    <location>
        <begin position="709"/>
        <end position="721"/>
    </location>
</feature>
<keyword evidence="6" id="KW-0539">Nucleus</keyword>
<feature type="compositionally biased region" description="Basic and acidic residues" evidence="7">
    <location>
        <begin position="98"/>
        <end position="117"/>
    </location>
</feature>
<dbReference type="PANTHER" id="PTHR31001">
    <property type="entry name" value="UNCHARACTERIZED TRANSCRIPTIONAL REGULATORY PROTEIN"/>
    <property type="match status" value="1"/>
</dbReference>
<reference evidence="9 10" key="1">
    <citation type="submission" date="2015-01" db="EMBL/GenBank/DDBJ databases">
        <title>The Genome Sequence of Exophiala oligosperma CBS72588.</title>
        <authorList>
            <consortium name="The Broad Institute Genomics Platform"/>
            <person name="Cuomo C."/>
            <person name="de Hoog S."/>
            <person name="Gorbushina A."/>
            <person name="Stielow B."/>
            <person name="Teixiera M."/>
            <person name="Abouelleil A."/>
            <person name="Chapman S.B."/>
            <person name="Priest M."/>
            <person name="Young S.K."/>
            <person name="Wortman J."/>
            <person name="Nusbaum C."/>
            <person name="Birren B."/>
        </authorList>
    </citation>
    <scope>NUCLEOTIDE SEQUENCE [LARGE SCALE GENOMIC DNA]</scope>
    <source>
        <strain evidence="9 10">CBS 72588</strain>
    </source>
</reference>
<dbReference type="CDD" id="cd12148">
    <property type="entry name" value="fungal_TF_MHR"/>
    <property type="match status" value="1"/>
</dbReference>
<feature type="region of interest" description="Disordered" evidence="7">
    <location>
        <begin position="81"/>
        <end position="131"/>
    </location>
</feature>
<dbReference type="Gene3D" id="4.10.240.10">
    <property type="entry name" value="Zn(2)-C6 fungal-type DNA-binding domain"/>
    <property type="match status" value="1"/>
</dbReference>
<dbReference type="InterPro" id="IPR007219">
    <property type="entry name" value="XnlR_reg_dom"/>
</dbReference>
<feature type="compositionally biased region" description="Polar residues" evidence="7">
    <location>
        <begin position="722"/>
        <end position="731"/>
    </location>
</feature>
<proteinExistence type="predicted"/>
<evidence type="ECO:0000256" key="1">
    <source>
        <dbReference type="ARBA" id="ARBA00004123"/>
    </source>
</evidence>
<keyword evidence="3" id="KW-0805">Transcription regulation</keyword>
<organism evidence="9 10">
    <name type="scientific">Exophiala oligosperma</name>
    <dbReference type="NCBI Taxonomy" id="215243"/>
    <lineage>
        <taxon>Eukaryota</taxon>
        <taxon>Fungi</taxon>
        <taxon>Dikarya</taxon>
        <taxon>Ascomycota</taxon>
        <taxon>Pezizomycotina</taxon>
        <taxon>Eurotiomycetes</taxon>
        <taxon>Chaetothyriomycetidae</taxon>
        <taxon>Chaetothyriales</taxon>
        <taxon>Herpotrichiellaceae</taxon>
        <taxon>Exophiala</taxon>
    </lineage>
</organism>
<evidence type="ECO:0000256" key="3">
    <source>
        <dbReference type="ARBA" id="ARBA00023015"/>
    </source>
</evidence>
<evidence type="ECO:0000256" key="6">
    <source>
        <dbReference type="ARBA" id="ARBA00023242"/>
    </source>
</evidence>
<protein>
    <recommendedName>
        <fullName evidence="8">Zn(2)-C6 fungal-type domain-containing protein</fullName>
    </recommendedName>
</protein>
<feature type="region of interest" description="Disordered" evidence="7">
    <location>
        <begin position="709"/>
        <end position="731"/>
    </location>
</feature>
<dbReference type="GO" id="GO:0000981">
    <property type="term" value="F:DNA-binding transcription factor activity, RNA polymerase II-specific"/>
    <property type="evidence" value="ECO:0007669"/>
    <property type="project" value="InterPro"/>
</dbReference>
<name>A0A0D2DNA7_9EURO</name>
<keyword evidence="5" id="KW-0804">Transcription</keyword>
<keyword evidence="4" id="KW-0238">DNA-binding</keyword>
<evidence type="ECO:0000256" key="2">
    <source>
        <dbReference type="ARBA" id="ARBA00022723"/>
    </source>
</evidence>
<dbReference type="InterPro" id="IPR001138">
    <property type="entry name" value="Zn2Cys6_DnaBD"/>
</dbReference>
<keyword evidence="2" id="KW-0479">Metal-binding</keyword>
<dbReference type="GO" id="GO:0006351">
    <property type="term" value="P:DNA-templated transcription"/>
    <property type="evidence" value="ECO:0007669"/>
    <property type="project" value="InterPro"/>
</dbReference>
<evidence type="ECO:0000256" key="5">
    <source>
        <dbReference type="ARBA" id="ARBA00023163"/>
    </source>
</evidence>
<sequence length="815" mass="91581">MSSTDQPSPMNSTKSRRVLACVLCQQRKVKCDRQFPCNNCRRTGSQCVPAGQNPRERRRRFAERDLLNRLRNYEDLLRQNNVEFDPLHPSSTDTNNDDASHARNDRDHGGDASDVRPRSGTAVVPRSFSTIKAGTDYEPRDFWQAMRQNVGNADTDEDSDHDDHTNDDDDNDRDNLYPHEIVRKAVVRGAWAQMSQGINRSLFGFGSSNVDLAPFHPQQVQIFRLWQIYLENVNPLLAVTHTPTLQPRMIDAAGNLSNIPPPLEALMFGIYCVSVLSLGKEDCQSLFGISRDELLKNYQFGCEQALLKCDVLRTEDLDCLVALYLYLVSFRPGTDPRSVSSMLGIAMRIAQRLGIHYESINTKCGGLLEAEMRRRLWWSLVIFDHRICELSDYKTTMLSPTWDCKTPLNINDSDIRAEMTTTPIPHDRPSETLFAVARSEMSDFVRHTSFHLDFTNPALKGLATTNHNHINHNVDSSGHGDELSTLENLMESKHLRFCNPENPLHFMTVWVTRGHLARNRLLDHHSRHSSLMSSNTTTTTTSTNHSNSNTNPSPNSHSNPNTPHSSHHLESSAQQHDSAMTYAMRMLECDTRLMTSPLTKGYAWYMHNYFPFPAYIHIVRSLEKRPTQKHADQAWSVMSDNYDARFSEVADDDNPLFKVFSGAILQAWDARVAATSNSDTGEKQGGEESQAPRIIVKIKLKLSEIHTSTATTTTNTQPGVTSAQDTTTTAAPGTILPTMSMDNNNIGGTTTFGYGGNNAMTGPEFPDSWDVSSSSPNTNSTYNPTTMPGRGMGWFDYGPLDWSSMGWNPMFSRGW</sequence>
<dbReference type="GO" id="GO:0003677">
    <property type="term" value="F:DNA binding"/>
    <property type="evidence" value="ECO:0007669"/>
    <property type="project" value="UniProtKB-KW"/>
</dbReference>
<evidence type="ECO:0000256" key="4">
    <source>
        <dbReference type="ARBA" id="ARBA00023125"/>
    </source>
</evidence>
<dbReference type="GO" id="GO:0008270">
    <property type="term" value="F:zinc ion binding"/>
    <property type="evidence" value="ECO:0007669"/>
    <property type="project" value="InterPro"/>
</dbReference>
<feature type="compositionally biased region" description="Acidic residues" evidence="7">
    <location>
        <begin position="154"/>
        <end position="172"/>
    </location>
</feature>
<dbReference type="HOGENOM" id="CLU_314235_0_0_1"/>
<dbReference type="Proteomes" id="UP000053342">
    <property type="component" value="Unassembled WGS sequence"/>
</dbReference>
<evidence type="ECO:0000259" key="8">
    <source>
        <dbReference type="PROSITE" id="PS50048"/>
    </source>
</evidence>
<dbReference type="CDD" id="cd00067">
    <property type="entry name" value="GAL4"/>
    <property type="match status" value="1"/>
</dbReference>
<dbReference type="AlphaFoldDB" id="A0A0D2DNA7"/>
<dbReference type="SMART" id="SM00066">
    <property type="entry name" value="GAL4"/>
    <property type="match status" value="1"/>
</dbReference>
<dbReference type="GeneID" id="27362680"/>
<dbReference type="InterPro" id="IPR036864">
    <property type="entry name" value="Zn2-C6_fun-type_DNA-bd_sf"/>
</dbReference>
<dbReference type="STRING" id="215243.A0A0D2DNA7"/>
<dbReference type="PANTHER" id="PTHR31001:SF45">
    <property type="entry name" value="ZN(II)2CYS6 TRANSCRIPTION FACTOR (EUROFUNG)"/>
    <property type="match status" value="1"/>
</dbReference>
<dbReference type="EMBL" id="KN847345">
    <property type="protein sequence ID" value="KIW37264.1"/>
    <property type="molecule type" value="Genomic_DNA"/>
</dbReference>
<dbReference type="Pfam" id="PF04082">
    <property type="entry name" value="Fungal_trans"/>
    <property type="match status" value="1"/>
</dbReference>
<dbReference type="SMART" id="SM00906">
    <property type="entry name" value="Fungal_trans"/>
    <property type="match status" value="1"/>
</dbReference>
<accession>A0A0D2DNA7</accession>
<comment type="subcellular location">
    <subcellularLocation>
        <location evidence="1">Nucleus</location>
    </subcellularLocation>
</comment>
<dbReference type="OrthoDB" id="2269373at2759"/>
<feature type="domain" description="Zn(2)-C6 fungal-type" evidence="8">
    <location>
        <begin position="20"/>
        <end position="48"/>
    </location>
</feature>
<feature type="region of interest" description="Disordered" evidence="7">
    <location>
        <begin position="526"/>
        <end position="576"/>
    </location>
</feature>
<evidence type="ECO:0000313" key="9">
    <source>
        <dbReference type="EMBL" id="KIW37264.1"/>
    </source>
</evidence>
<gene>
    <name evidence="9" type="ORF">PV06_10606</name>
</gene>
<dbReference type="GO" id="GO:0005634">
    <property type="term" value="C:nucleus"/>
    <property type="evidence" value="ECO:0007669"/>
    <property type="project" value="UniProtKB-SubCell"/>
</dbReference>